<dbReference type="InterPro" id="IPR008966">
    <property type="entry name" value="Adhesion_dom_sf"/>
</dbReference>
<name>A0AAE7EG38_SERFO</name>
<dbReference type="InterPro" id="IPR050263">
    <property type="entry name" value="Bact_Fimbrial_Adh_Pro"/>
</dbReference>
<gene>
    <name evidence="2" type="ORF">G9399_05370</name>
</gene>
<evidence type="ECO:0000313" key="2">
    <source>
        <dbReference type="EMBL" id="QKJ57927.1"/>
    </source>
</evidence>
<dbReference type="GO" id="GO:0009289">
    <property type="term" value="C:pilus"/>
    <property type="evidence" value="ECO:0007669"/>
    <property type="project" value="InterPro"/>
</dbReference>
<protein>
    <submittedName>
        <fullName evidence="2">Type 1 fimbrial protein</fullName>
    </submittedName>
</protein>
<evidence type="ECO:0000313" key="3">
    <source>
        <dbReference type="Proteomes" id="UP000503464"/>
    </source>
</evidence>
<reference evidence="3" key="1">
    <citation type="submission" date="2020-03" db="EMBL/GenBank/DDBJ databases">
        <title>Genome sequences of seven Enterobacteriaceae strains isolated from Canadian wastewater treatment facilities.</title>
        <authorList>
            <person name="Huang H."/>
            <person name="Chmara J.T."/>
            <person name="Duceppe M.-O."/>
        </authorList>
    </citation>
    <scope>NUCLEOTIDE SEQUENCE [LARGE SCALE GENOMIC DNA]</scope>
    <source>
        <strain evidence="3">Biosolid 3</strain>
    </source>
</reference>
<feature type="chain" id="PRO_5042055642" evidence="1">
    <location>
        <begin position="28"/>
        <end position="180"/>
    </location>
</feature>
<proteinExistence type="predicted"/>
<keyword evidence="1" id="KW-0732">Signal</keyword>
<dbReference type="InterPro" id="IPR036937">
    <property type="entry name" value="Adhesion_dom_fimbrial_sf"/>
</dbReference>
<dbReference type="GO" id="GO:0043709">
    <property type="term" value="P:cell adhesion involved in single-species biofilm formation"/>
    <property type="evidence" value="ECO:0007669"/>
    <property type="project" value="TreeGrafter"/>
</dbReference>
<dbReference type="Gene3D" id="2.60.40.1090">
    <property type="entry name" value="Fimbrial-type adhesion domain"/>
    <property type="match status" value="1"/>
</dbReference>
<dbReference type="PANTHER" id="PTHR33420">
    <property type="entry name" value="FIMBRIAL SUBUNIT ELFA-RELATED"/>
    <property type="match status" value="1"/>
</dbReference>
<dbReference type="PANTHER" id="PTHR33420:SF27">
    <property type="entry name" value="PROTEIN FIMG"/>
    <property type="match status" value="1"/>
</dbReference>
<accession>A0AAE7EG38</accession>
<evidence type="ECO:0000256" key="1">
    <source>
        <dbReference type="SAM" id="SignalP"/>
    </source>
</evidence>
<dbReference type="AlphaFoldDB" id="A0AAE7EG38"/>
<feature type="signal peptide" evidence="1">
    <location>
        <begin position="1"/>
        <end position="27"/>
    </location>
</feature>
<dbReference type="RefSeq" id="WP_098929900.1">
    <property type="nucleotide sequence ID" value="NZ_CAMKUK010000006.1"/>
</dbReference>
<dbReference type="SUPFAM" id="SSF49401">
    <property type="entry name" value="Bacterial adhesins"/>
    <property type="match status" value="1"/>
</dbReference>
<dbReference type="EMBL" id="CP054160">
    <property type="protein sequence ID" value="QKJ57927.1"/>
    <property type="molecule type" value="Genomic_DNA"/>
</dbReference>
<organism evidence="2 3">
    <name type="scientific">Serratia fonticola</name>
    <dbReference type="NCBI Taxonomy" id="47917"/>
    <lineage>
        <taxon>Bacteria</taxon>
        <taxon>Pseudomonadati</taxon>
        <taxon>Pseudomonadota</taxon>
        <taxon>Gammaproteobacteria</taxon>
        <taxon>Enterobacterales</taxon>
        <taxon>Yersiniaceae</taxon>
        <taxon>Serratia</taxon>
    </lineage>
</organism>
<dbReference type="Proteomes" id="UP000503464">
    <property type="component" value="Chromosome"/>
</dbReference>
<sequence>MDMKAIFKTTALCLALGGMGISYSALAVDARIKITGTVKASPCTVDAVGGDVNVDLGEVKAHTLTAGAGSDWESFSLDLSDCPVSTTDVTATFTGTAADESADLYKNAAANPAGAVQIEMVDGSTSGANRRLGSGSDMTVLVDHSTNKASFPLKARAFSTNGGATPGSIEGVVQVALTYQ</sequence>